<accession>A0ACC2P3B0</accession>
<organism evidence="1 2">
    <name type="scientific">Eretmocerus hayati</name>
    <dbReference type="NCBI Taxonomy" id="131215"/>
    <lineage>
        <taxon>Eukaryota</taxon>
        <taxon>Metazoa</taxon>
        <taxon>Ecdysozoa</taxon>
        <taxon>Arthropoda</taxon>
        <taxon>Hexapoda</taxon>
        <taxon>Insecta</taxon>
        <taxon>Pterygota</taxon>
        <taxon>Neoptera</taxon>
        <taxon>Endopterygota</taxon>
        <taxon>Hymenoptera</taxon>
        <taxon>Apocrita</taxon>
        <taxon>Proctotrupomorpha</taxon>
        <taxon>Chalcidoidea</taxon>
        <taxon>Aphelinidae</taxon>
        <taxon>Aphelininae</taxon>
        <taxon>Eretmocerus</taxon>
    </lineage>
</organism>
<dbReference type="Proteomes" id="UP001239111">
    <property type="component" value="Chromosome 2"/>
</dbReference>
<reference evidence="1" key="1">
    <citation type="submission" date="2023-04" db="EMBL/GenBank/DDBJ databases">
        <title>A chromosome-level genome assembly of the parasitoid wasp Eretmocerus hayati.</title>
        <authorList>
            <person name="Zhong Y."/>
            <person name="Liu S."/>
            <person name="Liu Y."/>
        </authorList>
    </citation>
    <scope>NUCLEOTIDE SEQUENCE</scope>
    <source>
        <strain evidence="1">ZJU_SS_LIU_2023</strain>
    </source>
</reference>
<proteinExistence type="predicted"/>
<dbReference type="EMBL" id="CM056742">
    <property type="protein sequence ID" value="KAJ8677593.1"/>
    <property type="molecule type" value="Genomic_DNA"/>
</dbReference>
<gene>
    <name evidence="1" type="ORF">QAD02_013380</name>
</gene>
<sequence length="497" mass="56792">MIARRIDTCGVEAFGLVPQTRSPAPGRLPGANRRKARSGFSSSILNDPESLLQRCDGRSWFYGIHRVLTKIYQTTTEAECCRILSLGLSRLCAVKVYVLKSTITRQQLCGENLVVENRELQEHSTRMMQQAKATSDENEVLRRQMEDLQKEHEEMQEQLAKRTKSRQNSVNMQNSQSIGTTLGSSISNVPFHLTRRVYEVHQPKTKEKLDFALLKTKIEVKLGYSSGLHGCAKPNLKMSVKCFYCRSNVSGETIYCVNYENCFRAYHPSCAGRATLKEDGSYKKCCGADISDPEEDNQQTEGASQNSLNNSYNEDFSDAEEMSMRDLLKQMKSLLGKTTANINKNVDEKTKSISQQIAGAVSRIGDLEADVKGVKNEIANINTRVAKVEELYTRDQYLVSEQVISEAKERLNRDRNVILFESSVESFYRIIKENVELHVPVTELRDRNFPEWYSKDLIDLIFDKNRAHTEWKKTNKLEDYVEFKRLRALVIRTSRTT</sequence>
<evidence type="ECO:0000313" key="2">
    <source>
        <dbReference type="Proteomes" id="UP001239111"/>
    </source>
</evidence>
<protein>
    <submittedName>
        <fullName evidence="1">Uncharacterized protein</fullName>
    </submittedName>
</protein>
<comment type="caution">
    <text evidence="1">The sequence shown here is derived from an EMBL/GenBank/DDBJ whole genome shotgun (WGS) entry which is preliminary data.</text>
</comment>
<keyword evidence="2" id="KW-1185">Reference proteome</keyword>
<evidence type="ECO:0000313" key="1">
    <source>
        <dbReference type="EMBL" id="KAJ8677593.1"/>
    </source>
</evidence>
<name>A0ACC2P3B0_9HYME</name>